<organism evidence="1 2">
    <name type="scientific">Anoxybacterium hadale</name>
    <dbReference type="NCBI Taxonomy" id="3408580"/>
    <lineage>
        <taxon>Bacteria</taxon>
        <taxon>Bacillati</taxon>
        <taxon>Bacillota</taxon>
        <taxon>Clostridia</taxon>
        <taxon>Peptostreptococcales</taxon>
        <taxon>Anaerovoracaceae</taxon>
        <taxon>Anoxybacterium</taxon>
    </lineage>
</organism>
<gene>
    <name evidence="1" type="ORF">FRZ06_06820</name>
</gene>
<keyword evidence="2" id="KW-1185">Reference proteome</keyword>
<proteinExistence type="predicted"/>
<protein>
    <submittedName>
        <fullName evidence="1">Phosphoribosylanthranilate isomerase</fullName>
    </submittedName>
</protein>
<name>A0ACD1A9P7_9FIRM</name>
<dbReference type="Proteomes" id="UP000594014">
    <property type="component" value="Chromosome"/>
</dbReference>
<sequence length="233" mass="25319">MTKIKICGLFRPEDMGFVNEARPDYIGFVFANSRRRVNPETAAVLRRLLNPGIKVVGVFVDAPIEIPISLTRGGIIDLVQLHGNEDETYIRALKQKLSEISIRDALQETAGSSDLPEAVNCFPVIKAIRVERPEDITAMQGSAADYLLLDNGSGGTGKTFDWSLVLQAGTAGNENKKPFFLAGGLNPGNVEDAVKTLSPYAVDVSSGVETDGLKDQSKIIDIVARVRQSMRQM</sequence>
<accession>A0ACD1A9P7</accession>
<keyword evidence="1" id="KW-0413">Isomerase</keyword>
<reference evidence="1" key="1">
    <citation type="submission" date="2019-08" db="EMBL/GenBank/DDBJ databases">
        <title>Genome sequence of Clostridiales bacterium MT110.</title>
        <authorList>
            <person name="Cao J."/>
        </authorList>
    </citation>
    <scope>NUCLEOTIDE SEQUENCE</scope>
    <source>
        <strain evidence="1">MT110</strain>
    </source>
</reference>
<evidence type="ECO:0000313" key="1">
    <source>
        <dbReference type="EMBL" id="QOX63072.1"/>
    </source>
</evidence>
<dbReference type="EMBL" id="CP042469">
    <property type="protein sequence ID" value="QOX63072.1"/>
    <property type="molecule type" value="Genomic_DNA"/>
</dbReference>
<evidence type="ECO:0000313" key="2">
    <source>
        <dbReference type="Proteomes" id="UP000594014"/>
    </source>
</evidence>